<feature type="compositionally biased region" description="Low complexity" evidence="1">
    <location>
        <begin position="127"/>
        <end position="153"/>
    </location>
</feature>
<accession>A0A336MLW2</accession>
<proteinExistence type="predicted"/>
<keyword evidence="2" id="KW-1133">Transmembrane helix</keyword>
<gene>
    <name evidence="3" type="primary">CSON003600</name>
</gene>
<feature type="transmembrane region" description="Helical" evidence="2">
    <location>
        <begin position="26"/>
        <end position="46"/>
    </location>
</feature>
<evidence type="ECO:0000256" key="1">
    <source>
        <dbReference type="SAM" id="MobiDB-lite"/>
    </source>
</evidence>
<evidence type="ECO:0000313" key="3">
    <source>
        <dbReference type="EMBL" id="SSX31402.1"/>
    </source>
</evidence>
<dbReference type="VEuPathDB" id="VectorBase:CSON003600"/>
<feature type="compositionally biased region" description="Polar residues" evidence="1">
    <location>
        <begin position="154"/>
        <end position="165"/>
    </location>
</feature>
<sequence>MSNSIEDLETVTIKSKSDQHKNNQKAAGAIIGLCLTNFLLKIGLFIETTFTLIAKNKIISILTVSVIASSSANVYLAIENQQVKNELTECKEKCSTNTESTISSSTVTTFSTDKPCNCTEPEAEVTVPITSTQSVPSTSPTTPSHTPPIFTTPANESISWEPSWP</sequence>
<organism evidence="3">
    <name type="scientific">Culicoides sonorensis</name>
    <name type="common">Biting midge</name>
    <dbReference type="NCBI Taxonomy" id="179676"/>
    <lineage>
        <taxon>Eukaryota</taxon>
        <taxon>Metazoa</taxon>
        <taxon>Ecdysozoa</taxon>
        <taxon>Arthropoda</taxon>
        <taxon>Hexapoda</taxon>
        <taxon>Insecta</taxon>
        <taxon>Pterygota</taxon>
        <taxon>Neoptera</taxon>
        <taxon>Endopterygota</taxon>
        <taxon>Diptera</taxon>
        <taxon>Nematocera</taxon>
        <taxon>Chironomoidea</taxon>
        <taxon>Ceratopogonidae</taxon>
        <taxon>Ceratopogoninae</taxon>
        <taxon>Culicoides</taxon>
        <taxon>Monoculicoides</taxon>
    </lineage>
</organism>
<keyword evidence="2" id="KW-0472">Membrane</keyword>
<protein>
    <submittedName>
        <fullName evidence="3">CSON003600 protein</fullName>
    </submittedName>
</protein>
<name>A0A336MLW2_CULSO</name>
<dbReference type="EMBL" id="UFQT01001681">
    <property type="protein sequence ID" value="SSX31402.1"/>
    <property type="molecule type" value="Genomic_DNA"/>
</dbReference>
<feature type="region of interest" description="Disordered" evidence="1">
    <location>
        <begin position="127"/>
        <end position="165"/>
    </location>
</feature>
<dbReference type="AlphaFoldDB" id="A0A336MLW2"/>
<reference evidence="3" key="1">
    <citation type="submission" date="2018-07" db="EMBL/GenBank/DDBJ databases">
        <authorList>
            <person name="Quirk P.G."/>
            <person name="Krulwich T.A."/>
        </authorList>
    </citation>
    <scope>NUCLEOTIDE SEQUENCE</scope>
</reference>
<evidence type="ECO:0000256" key="2">
    <source>
        <dbReference type="SAM" id="Phobius"/>
    </source>
</evidence>
<feature type="transmembrane region" description="Helical" evidence="2">
    <location>
        <begin position="58"/>
        <end position="78"/>
    </location>
</feature>
<keyword evidence="2" id="KW-0812">Transmembrane</keyword>